<keyword evidence="3" id="KW-1015">Disulfide bond</keyword>
<dbReference type="InterPro" id="IPR036084">
    <property type="entry name" value="Ser_inhib-like_sf"/>
</dbReference>
<dbReference type="AlphaFoldDB" id="A0ABD6EP48"/>
<name>A0ABD6EP48_9BILA</name>
<evidence type="ECO:0000256" key="4">
    <source>
        <dbReference type="SAM" id="SignalP"/>
    </source>
</evidence>
<evidence type="ECO:0000256" key="3">
    <source>
        <dbReference type="ARBA" id="ARBA00023157"/>
    </source>
</evidence>
<accession>A0ABD6EP48</accession>
<comment type="caution">
    <text evidence="6">The sequence shown here is derived from an EMBL/GenBank/DDBJ whole genome shotgun (WGS) entry which is preliminary data.</text>
</comment>
<keyword evidence="7" id="KW-1185">Reference proteome</keyword>
<evidence type="ECO:0000313" key="7">
    <source>
        <dbReference type="Proteomes" id="UP001608902"/>
    </source>
</evidence>
<keyword evidence="4" id="KW-0732">Signal</keyword>
<dbReference type="InterPro" id="IPR051368">
    <property type="entry name" value="SerProtInhib-TIL_Domain"/>
</dbReference>
<evidence type="ECO:0000313" key="6">
    <source>
        <dbReference type="EMBL" id="MFH4978322.1"/>
    </source>
</evidence>
<feature type="signal peptide" evidence="4">
    <location>
        <begin position="1"/>
        <end position="18"/>
    </location>
</feature>
<evidence type="ECO:0000259" key="5">
    <source>
        <dbReference type="Pfam" id="PF01826"/>
    </source>
</evidence>
<dbReference type="PANTHER" id="PTHR23259">
    <property type="entry name" value="RIDDLE"/>
    <property type="match status" value="1"/>
</dbReference>
<organism evidence="6 7">
    <name type="scientific">Gnathostoma spinigerum</name>
    <dbReference type="NCBI Taxonomy" id="75299"/>
    <lineage>
        <taxon>Eukaryota</taxon>
        <taxon>Metazoa</taxon>
        <taxon>Ecdysozoa</taxon>
        <taxon>Nematoda</taxon>
        <taxon>Chromadorea</taxon>
        <taxon>Rhabditida</taxon>
        <taxon>Spirurina</taxon>
        <taxon>Gnathostomatomorpha</taxon>
        <taxon>Gnathostomatoidea</taxon>
        <taxon>Gnathostomatidae</taxon>
        <taxon>Gnathostoma</taxon>
    </lineage>
</organism>
<dbReference type="PANTHER" id="PTHR23259:SF70">
    <property type="entry name" value="ACCESSORY GLAND PROTEIN ACP62F-RELATED"/>
    <property type="match status" value="1"/>
</dbReference>
<evidence type="ECO:0000256" key="1">
    <source>
        <dbReference type="ARBA" id="ARBA00022690"/>
    </source>
</evidence>
<proteinExistence type="predicted"/>
<dbReference type="EMBL" id="JBGFUD010003084">
    <property type="protein sequence ID" value="MFH4978322.1"/>
    <property type="molecule type" value="Genomic_DNA"/>
</dbReference>
<dbReference type="Pfam" id="PF01826">
    <property type="entry name" value="TIL"/>
    <property type="match status" value="1"/>
</dbReference>
<keyword evidence="1" id="KW-0646">Protease inhibitor</keyword>
<gene>
    <name evidence="6" type="ORF">AB6A40_005031</name>
</gene>
<dbReference type="SUPFAM" id="SSF57567">
    <property type="entry name" value="Serine protease inhibitors"/>
    <property type="match status" value="1"/>
</dbReference>
<protein>
    <recommendedName>
        <fullName evidence="5">TIL domain-containing protein</fullName>
    </recommendedName>
</protein>
<feature type="domain" description="TIL" evidence="5">
    <location>
        <begin position="29"/>
        <end position="83"/>
    </location>
</feature>
<dbReference type="InterPro" id="IPR002919">
    <property type="entry name" value="TIL_dom"/>
</dbReference>
<keyword evidence="2" id="KW-0722">Serine protease inhibitor</keyword>
<feature type="chain" id="PRO_5044774788" description="TIL domain-containing protein" evidence="4">
    <location>
        <begin position="19"/>
        <end position="96"/>
    </location>
</feature>
<dbReference type="PROSITE" id="PS51257">
    <property type="entry name" value="PROKAR_LIPOPROTEIN"/>
    <property type="match status" value="1"/>
</dbReference>
<evidence type="ECO:0000256" key="2">
    <source>
        <dbReference type="ARBA" id="ARBA00022900"/>
    </source>
</evidence>
<dbReference type="Proteomes" id="UP001608902">
    <property type="component" value="Unassembled WGS sequence"/>
</dbReference>
<dbReference type="CDD" id="cd19941">
    <property type="entry name" value="TIL"/>
    <property type="match status" value="1"/>
</dbReference>
<sequence length="96" mass="11156">MNRLSIVVLAACFLVCSCKWSYYQEPDECTENERWGECVTPCEETCYLSSERPCSRNCYSKCFCKEGYVRRIQYGECILKKDCPPRQPDEGCPTKP</sequence>
<reference evidence="6 7" key="1">
    <citation type="submission" date="2024-08" db="EMBL/GenBank/DDBJ databases">
        <title>Gnathostoma spinigerum genome.</title>
        <authorList>
            <person name="Gonzalez-Bertolin B."/>
            <person name="Monzon S."/>
            <person name="Zaballos A."/>
            <person name="Jimenez P."/>
            <person name="Dekumyoy P."/>
            <person name="Varona S."/>
            <person name="Cuesta I."/>
            <person name="Sumanam S."/>
            <person name="Adisakwattana P."/>
            <person name="Gasser R.B."/>
            <person name="Hernandez-Gonzalez A."/>
            <person name="Young N.D."/>
            <person name="Perteguer M.J."/>
        </authorList>
    </citation>
    <scope>NUCLEOTIDE SEQUENCE [LARGE SCALE GENOMIC DNA]</scope>
    <source>
        <strain evidence="6">AL3</strain>
        <tissue evidence="6">Liver</tissue>
    </source>
</reference>
<dbReference type="Gene3D" id="2.10.25.10">
    <property type="entry name" value="Laminin"/>
    <property type="match status" value="1"/>
</dbReference>
<dbReference type="GO" id="GO:0004867">
    <property type="term" value="F:serine-type endopeptidase inhibitor activity"/>
    <property type="evidence" value="ECO:0007669"/>
    <property type="project" value="UniProtKB-KW"/>
</dbReference>